<protein>
    <submittedName>
        <fullName evidence="2">Uncharacterized protein</fullName>
    </submittedName>
</protein>
<gene>
    <name evidence="2" type="ORF">SO694_00082051</name>
</gene>
<organism evidence="2 3">
    <name type="scientific">Aureococcus anophagefferens</name>
    <name type="common">Harmful bloom alga</name>
    <dbReference type="NCBI Taxonomy" id="44056"/>
    <lineage>
        <taxon>Eukaryota</taxon>
        <taxon>Sar</taxon>
        <taxon>Stramenopiles</taxon>
        <taxon>Ochrophyta</taxon>
        <taxon>Pelagophyceae</taxon>
        <taxon>Pelagomonadales</taxon>
        <taxon>Pelagomonadaceae</taxon>
        <taxon>Aureococcus</taxon>
    </lineage>
</organism>
<dbReference type="Proteomes" id="UP001363151">
    <property type="component" value="Unassembled WGS sequence"/>
</dbReference>
<reference evidence="2 3" key="1">
    <citation type="submission" date="2024-03" db="EMBL/GenBank/DDBJ databases">
        <title>Aureococcus anophagefferens CCMP1851 and Kratosvirus quantuckense: Draft genome of a second virus-susceptible host strain in the model system.</title>
        <authorList>
            <person name="Chase E."/>
            <person name="Truchon A.R."/>
            <person name="Schepens W."/>
            <person name="Wilhelm S.W."/>
        </authorList>
    </citation>
    <scope>NUCLEOTIDE SEQUENCE [LARGE SCALE GENOMIC DNA]</scope>
    <source>
        <strain evidence="2 3">CCMP1851</strain>
    </source>
</reference>
<comment type="caution">
    <text evidence="2">The sequence shown here is derived from an EMBL/GenBank/DDBJ whole genome shotgun (WGS) entry which is preliminary data.</text>
</comment>
<keyword evidence="3" id="KW-1185">Reference proteome</keyword>
<name>A0ABR1FJ38_AURAN</name>
<sequence>MPEAFDASQPVAVSVDLPRDPHPSGGGAMGLPPPSCSPRRGVVRIKSIAAAQNKSGKNCFEGSMEEGSFTWYKDMGGNSNWMYVAVHNGTRDRVSLALWLLYEAATDPLVDPLCGSGEIQVGFFNQSKIVNRPVPLFELAEESKPMLELAAGAAATLKVRVNDLSSRHQNQRFVLVAGPRDAPVRGSRSVPIEILSKPSRAADPRGGDDAPRQRSRSPADLAVALLGGLAPGVRALVAEKLAASLGDARARARARGGAAQGQQRVPASTTSSSTVDFFVDEDSGANIFDALTPK</sequence>
<accession>A0ABR1FJ38</accession>
<proteinExistence type="predicted"/>
<feature type="region of interest" description="Disordered" evidence="1">
    <location>
        <begin position="187"/>
        <end position="217"/>
    </location>
</feature>
<feature type="compositionally biased region" description="Basic and acidic residues" evidence="1">
    <location>
        <begin position="200"/>
        <end position="212"/>
    </location>
</feature>
<evidence type="ECO:0000313" key="2">
    <source>
        <dbReference type="EMBL" id="KAK7231820.1"/>
    </source>
</evidence>
<evidence type="ECO:0000313" key="3">
    <source>
        <dbReference type="Proteomes" id="UP001363151"/>
    </source>
</evidence>
<dbReference type="EMBL" id="JBBJCI010000373">
    <property type="protein sequence ID" value="KAK7231820.1"/>
    <property type="molecule type" value="Genomic_DNA"/>
</dbReference>
<evidence type="ECO:0000256" key="1">
    <source>
        <dbReference type="SAM" id="MobiDB-lite"/>
    </source>
</evidence>
<feature type="compositionally biased region" description="Low complexity" evidence="1">
    <location>
        <begin position="255"/>
        <end position="273"/>
    </location>
</feature>
<feature type="region of interest" description="Disordered" evidence="1">
    <location>
        <begin position="254"/>
        <end position="273"/>
    </location>
</feature>
<feature type="region of interest" description="Disordered" evidence="1">
    <location>
        <begin position="1"/>
        <end position="35"/>
    </location>
</feature>